<dbReference type="EMBL" id="VYQC01000018">
    <property type="protein sequence ID" value="KAA9038284.1"/>
    <property type="molecule type" value="Genomic_DNA"/>
</dbReference>
<gene>
    <name evidence="1" type="ORF">F6S82_23130</name>
</gene>
<evidence type="ECO:0000313" key="1">
    <source>
        <dbReference type="EMBL" id="KAA9038284.1"/>
    </source>
</evidence>
<evidence type="ECO:0000313" key="2">
    <source>
        <dbReference type="Proteomes" id="UP000327007"/>
    </source>
</evidence>
<dbReference type="InterPro" id="IPR026906">
    <property type="entry name" value="LRR_5"/>
</dbReference>
<dbReference type="Proteomes" id="UP000327007">
    <property type="component" value="Unassembled WGS sequence"/>
</dbReference>
<dbReference type="SUPFAM" id="SSF52058">
    <property type="entry name" value="L domain-like"/>
    <property type="match status" value="1"/>
</dbReference>
<dbReference type="InterPro" id="IPR053139">
    <property type="entry name" value="Surface_bspA-like"/>
</dbReference>
<reference evidence="2" key="1">
    <citation type="journal article" date="2018" name="J. Anim. Genet.">
        <title>Acquired interbacterial defense systems protect against interspecies antagonism in the human gut microbiome.</title>
        <authorList>
            <person name="Ross B.D."/>
            <person name="Verster A.J."/>
            <person name="Radey M.C."/>
            <person name="Schmidtke D.T."/>
            <person name="Pope C.E."/>
            <person name="Hoffman L.R."/>
            <person name="Hajjar A."/>
            <person name="Peterson S.B."/>
            <person name="Borenstein E."/>
            <person name="Mougous J."/>
        </authorList>
    </citation>
    <scope>NUCLEOTIDE SEQUENCE [LARGE SCALE GENOMIC DNA]</scope>
    <source>
        <strain evidence="2">H204</strain>
    </source>
</reference>
<accession>A0AAI9WG61</accession>
<name>A0AAI9WG61_9BACE</name>
<dbReference type="Gene3D" id="3.40.50.12480">
    <property type="match status" value="1"/>
</dbReference>
<proteinExistence type="predicted"/>
<dbReference type="RefSeq" id="WP_151433334.1">
    <property type="nucleotide sequence ID" value="NZ_VYQC01000018.1"/>
</dbReference>
<dbReference type="AlphaFoldDB" id="A0AAI9WG61"/>
<comment type="caution">
    <text evidence="1">The sequence shown here is derived from an EMBL/GenBank/DDBJ whole genome shotgun (WGS) entry which is preliminary data.</text>
</comment>
<dbReference type="PANTHER" id="PTHR45661">
    <property type="entry name" value="SURFACE ANTIGEN"/>
    <property type="match status" value="1"/>
</dbReference>
<protein>
    <submittedName>
        <fullName evidence="1">Leucine-rich repeat domain-containing protein</fullName>
    </submittedName>
</protein>
<dbReference type="PANTHER" id="PTHR45661:SF3">
    <property type="entry name" value="IG-LIKE DOMAIN-CONTAINING PROTEIN"/>
    <property type="match status" value="1"/>
</dbReference>
<dbReference type="Pfam" id="PF13306">
    <property type="entry name" value="LRR_5"/>
    <property type="match status" value="2"/>
</dbReference>
<sequence length="189" mass="21127">MHFFNAKNLKTIDIPNKVSYIGEGAFYECVSLQSITIPDNVTTILRWTFRDCISLETIVIPASLVSFSMEVSLNNSYSLKQFIVAEDNPVFSTINGVLYNKDKSKLVFYPNASGTSLIIPKEVNSIDDKAFSSCNSLKEIHCLAENPPKCNSYVFSSLGEKCVLYVPKGSYSSYWVANGWGDFLNIIEE</sequence>
<organism evidence="1 2">
    <name type="scientific">Bacteroides xylanisolvens</name>
    <dbReference type="NCBI Taxonomy" id="371601"/>
    <lineage>
        <taxon>Bacteria</taxon>
        <taxon>Pseudomonadati</taxon>
        <taxon>Bacteroidota</taxon>
        <taxon>Bacteroidia</taxon>
        <taxon>Bacteroidales</taxon>
        <taxon>Bacteroidaceae</taxon>
        <taxon>Bacteroides</taxon>
    </lineage>
</organism>
<dbReference type="InterPro" id="IPR032675">
    <property type="entry name" value="LRR_dom_sf"/>
</dbReference>
<dbReference type="Gene3D" id="3.80.10.10">
    <property type="entry name" value="Ribonuclease Inhibitor"/>
    <property type="match status" value="1"/>
</dbReference>